<dbReference type="EMBL" id="JMCC02000037">
    <property type="protein sequence ID" value="KIG16487.1"/>
    <property type="molecule type" value="Genomic_DNA"/>
</dbReference>
<accession>A0A0C2D930</accession>
<evidence type="ECO:0000313" key="1">
    <source>
        <dbReference type="EMBL" id="KIG16487.1"/>
    </source>
</evidence>
<reference evidence="1 2" key="1">
    <citation type="submission" date="2014-12" db="EMBL/GenBank/DDBJ databases">
        <title>Genome assembly of Enhygromyxa salina DSM 15201.</title>
        <authorList>
            <person name="Sharma G."/>
            <person name="Subramanian S."/>
        </authorList>
    </citation>
    <scope>NUCLEOTIDE SEQUENCE [LARGE SCALE GENOMIC DNA]</scope>
    <source>
        <strain evidence="1 2">DSM 15201</strain>
    </source>
</reference>
<organism evidence="1 2">
    <name type="scientific">Enhygromyxa salina</name>
    <dbReference type="NCBI Taxonomy" id="215803"/>
    <lineage>
        <taxon>Bacteria</taxon>
        <taxon>Pseudomonadati</taxon>
        <taxon>Myxococcota</taxon>
        <taxon>Polyangia</taxon>
        <taxon>Nannocystales</taxon>
        <taxon>Nannocystaceae</taxon>
        <taxon>Enhygromyxa</taxon>
    </lineage>
</organism>
<evidence type="ECO:0000313" key="2">
    <source>
        <dbReference type="Proteomes" id="UP000031599"/>
    </source>
</evidence>
<protein>
    <submittedName>
        <fullName evidence="1">Uncharacterized protein</fullName>
    </submittedName>
</protein>
<dbReference type="AlphaFoldDB" id="A0A0C2D930"/>
<dbReference type="Proteomes" id="UP000031599">
    <property type="component" value="Unassembled WGS sequence"/>
</dbReference>
<name>A0A0C2D930_9BACT</name>
<proteinExistence type="predicted"/>
<gene>
    <name evidence="1" type="ORF">DB30_04400</name>
</gene>
<comment type="caution">
    <text evidence="1">The sequence shown here is derived from an EMBL/GenBank/DDBJ whole genome shotgun (WGS) entry which is preliminary data.</text>
</comment>
<sequence length="80" mass="8884">MAWHFGGASVSWSTHRFFRGPEFPSYTGRAVGLEPAPILDLDDAAFDLDHEDASTRVEHDKIRFTLRAPSTTGRVPDPAE</sequence>